<protein>
    <submittedName>
        <fullName evidence="1">Uncharacterized protein</fullName>
    </submittedName>
</protein>
<organism evidence="1">
    <name type="scientific">marine sediment metagenome</name>
    <dbReference type="NCBI Taxonomy" id="412755"/>
    <lineage>
        <taxon>unclassified sequences</taxon>
        <taxon>metagenomes</taxon>
        <taxon>ecological metagenomes</taxon>
    </lineage>
</organism>
<name>X1VA97_9ZZZZ</name>
<dbReference type="EMBL" id="BARW01016294">
    <property type="protein sequence ID" value="GAJ02580.1"/>
    <property type="molecule type" value="Genomic_DNA"/>
</dbReference>
<accession>X1VA97</accession>
<evidence type="ECO:0000313" key="1">
    <source>
        <dbReference type="EMBL" id="GAJ02580.1"/>
    </source>
</evidence>
<dbReference type="AlphaFoldDB" id="X1VA97"/>
<proteinExistence type="predicted"/>
<gene>
    <name evidence="1" type="ORF">S12H4_28410</name>
</gene>
<sequence length="212" mass="24752">MLRFKYINGVLTLTEKDPTVVLTNPELDKEKPITEYSFKDTITNNPDELILNYNFHDGEYLETKNYYFGAELQPYDFYSGHFLDSGYFQIDNQNKDNFDFSRERGLIKIPIYNQSGEIPLDKSEGKHQVIVNITDYPKNTTKDTINYEIDKTPPEITALINQIEETDSAEIAINVLEANPDYTRYSYNGFDWVYFASDTLFREQLKQGENIL</sequence>
<reference evidence="1" key="1">
    <citation type="journal article" date="2014" name="Front. Microbiol.">
        <title>High frequency of phylogenetically diverse reductive dehalogenase-homologous genes in deep subseafloor sedimentary metagenomes.</title>
        <authorList>
            <person name="Kawai M."/>
            <person name="Futagami T."/>
            <person name="Toyoda A."/>
            <person name="Takaki Y."/>
            <person name="Nishi S."/>
            <person name="Hori S."/>
            <person name="Arai W."/>
            <person name="Tsubouchi T."/>
            <person name="Morono Y."/>
            <person name="Uchiyama I."/>
            <person name="Ito T."/>
            <person name="Fujiyama A."/>
            <person name="Inagaki F."/>
            <person name="Takami H."/>
        </authorList>
    </citation>
    <scope>NUCLEOTIDE SEQUENCE</scope>
    <source>
        <strain evidence="1">Expedition CK06-06</strain>
    </source>
</reference>
<feature type="non-terminal residue" evidence="1">
    <location>
        <position position="212"/>
    </location>
</feature>
<comment type="caution">
    <text evidence="1">The sequence shown here is derived from an EMBL/GenBank/DDBJ whole genome shotgun (WGS) entry which is preliminary data.</text>
</comment>